<protein>
    <submittedName>
        <fullName evidence="1">Uncharacterized protein</fullName>
    </submittedName>
</protein>
<dbReference type="AlphaFoldDB" id="W1WUX4"/>
<name>W1WUX4_ECOLX</name>
<dbReference type="EMBL" id="AZLZ01001759">
    <property type="protein sequence ID" value="ETJ20880.1"/>
    <property type="molecule type" value="Genomic_DNA"/>
</dbReference>
<organism evidence="1 2">
    <name type="scientific">Escherichia coli DORA_A_5_14_21</name>
    <dbReference type="NCBI Taxonomy" id="1403943"/>
    <lineage>
        <taxon>Bacteria</taxon>
        <taxon>Pseudomonadati</taxon>
        <taxon>Pseudomonadota</taxon>
        <taxon>Gammaproteobacteria</taxon>
        <taxon>Enterobacterales</taxon>
        <taxon>Enterobacteriaceae</taxon>
        <taxon>Escherichia</taxon>
    </lineage>
</organism>
<evidence type="ECO:0000313" key="1">
    <source>
        <dbReference type="EMBL" id="ETJ20880.1"/>
    </source>
</evidence>
<sequence>MSVLQMFPLIEKYKNEYFINITPTYLSLKNDRTLCY</sequence>
<accession>W1WUX4</accession>
<proteinExistence type="predicted"/>
<dbReference type="Proteomes" id="UP000018853">
    <property type="component" value="Unassembled WGS sequence"/>
</dbReference>
<reference evidence="1 2" key="1">
    <citation type="submission" date="2013-12" db="EMBL/GenBank/DDBJ databases">
        <title>A Varibaculum cambriense genome reconstructed from a premature infant gut community with otherwise low bacterial novelty that shifts toward anaerobic metabolism during the third week of life.</title>
        <authorList>
            <person name="Brown C.T."/>
            <person name="Sharon I."/>
            <person name="Thomas B.C."/>
            <person name="Castelle C.J."/>
            <person name="Morowitz M.J."/>
            <person name="Banfield J.F."/>
        </authorList>
    </citation>
    <scope>NUCLEOTIDE SEQUENCE [LARGE SCALE GENOMIC DNA]</scope>
    <source>
        <strain evidence="2">DORA_A_5_14_21</strain>
    </source>
</reference>
<comment type="caution">
    <text evidence="1">The sequence shown here is derived from an EMBL/GenBank/DDBJ whole genome shotgun (WGS) entry which is preliminary data.</text>
</comment>
<evidence type="ECO:0000313" key="2">
    <source>
        <dbReference type="Proteomes" id="UP000018853"/>
    </source>
</evidence>
<gene>
    <name evidence="1" type="ORF">Q609_ECAC01759G0003</name>
</gene>